<keyword evidence="1" id="KW-1133">Transmembrane helix</keyword>
<dbReference type="VEuPathDB" id="MicrosporidiaDB:TUBRATIS_27170"/>
<evidence type="ECO:0000313" key="3">
    <source>
        <dbReference type="Proteomes" id="UP000282876"/>
    </source>
</evidence>
<dbReference type="Proteomes" id="UP000282876">
    <property type="component" value="Unassembled WGS sequence"/>
</dbReference>
<accession>A0A437AI47</accession>
<sequence>INLFHNNINSFLLILFPELKFILLRIVQFKSLHFIYRRYHLFLSILIFKFNYLLPKLKHELMNLKANGLITDSKFINLFVLETRCFMCVFSLTLFEDRNCVKLFFLKAFLCYVRCCSFRLLDYFLIDEYTIFDNFDGYSDQISIDFVCVFNFLRPNYELLDFLPKCDIIFLNSDLFSKEFTKLTKLEKIEKLYRLSSVKNTSLDNFKMRNNAVMLKIRNALEKVIDEIL</sequence>
<dbReference type="AlphaFoldDB" id="A0A437AI47"/>
<organism evidence="2 3">
    <name type="scientific">Tubulinosema ratisbonensis</name>
    <dbReference type="NCBI Taxonomy" id="291195"/>
    <lineage>
        <taxon>Eukaryota</taxon>
        <taxon>Fungi</taxon>
        <taxon>Fungi incertae sedis</taxon>
        <taxon>Microsporidia</taxon>
        <taxon>Tubulinosematoidea</taxon>
        <taxon>Tubulinosematidae</taxon>
        <taxon>Tubulinosema</taxon>
    </lineage>
</organism>
<keyword evidence="3" id="KW-1185">Reference proteome</keyword>
<reference evidence="2 3" key="1">
    <citation type="submission" date="2018-10" db="EMBL/GenBank/DDBJ databases">
        <title>Draft genome sequence of the microsporidian Tubulinosema ratisbonensis.</title>
        <authorList>
            <person name="Polonais V."/>
            <person name="Peyretaillade E."/>
            <person name="Niehus S."/>
            <person name="Wawrzyniak I."/>
            <person name="Franchet A."/>
            <person name="Gaspin C."/>
            <person name="Reichstadt M."/>
            <person name="Belser C."/>
            <person name="Labadie K."/>
            <person name="Delbac F."/>
            <person name="Ferrandon D."/>
        </authorList>
    </citation>
    <scope>NUCLEOTIDE SEQUENCE [LARGE SCALE GENOMIC DNA]</scope>
    <source>
        <strain evidence="2 3">Franzen</strain>
    </source>
</reference>
<keyword evidence="1" id="KW-0812">Transmembrane</keyword>
<evidence type="ECO:0000313" key="2">
    <source>
        <dbReference type="EMBL" id="RVD90851.1"/>
    </source>
</evidence>
<dbReference type="EMBL" id="RCSS01000751">
    <property type="protein sequence ID" value="RVD90851.1"/>
    <property type="molecule type" value="Genomic_DNA"/>
</dbReference>
<comment type="caution">
    <text evidence="2">The sequence shown here is derived from an EMBL/GenBank/DDBJ whole genome shotgun (WGS) entry which is preliminary data.</text>
</comment>
<protein>
    <submittedName>
        <fullName evidence="2">Uncharacterized protein</fullName>
    </submittedName>
</protein>
<gene>
    <name evidence="2" type="ORF">TUBRATIS_27170</name>
</gene>
<feature type="non-terminal residue" evidence="2">
    <location>
        <position position="1"/>
    </location>
</feature>
<keyword evidence="1" id="KW-0472">Membrane</keyword>
<proteinExistence type="predicted"/>
<evidence type="ECO:0000256" key="1">
    <source>
        <dbReference type="SAM" id="Phobius"/>
    </source>
</evidence>
<name>A0A437AI47_9MICR</name>
<feature type="transmembrane region" description="Helical" evidence="1">
    <location>
        <begin position="6"/>
        <end position="27"/>
    </location>
</feature>